<dbReference type="Pfam" id="PF26054">
    <property type="entry name" value="PHD_G2E3"/>
    <property type="match status" value="1"/>
</dbReference>
<dbReference type="SMART" id="SM00184">
    <property type="entry name" value="RING"/>
    <property type="match status" value="1"/>
</dbReference>
<sequence length="293" mass="32214">MLCHRTESDMDICGPRLNLPCISAHRFCLVSSSGAAFIFATHLSCHMPLICSLSLLFCSVCFVCGERGATITCDGVGCDRCFHLPCAMEGGCVTGYFMPYRYPLYPSPHHQGRTQQLEAPEDTNCLICTDPLEGRTTYGTMVCPVCKHAWFHRACIQGLAMRAGALCLQCPLCQNKKLFLTEMLLMGIRIPVRRASWEDNNAYADLYQRHRSCNATECLCPEGREGAQPWRLFLCRSCAAVGTHRCCSNLGNSHEHCQPSSIGTHSGTSGTGVQQPQQQHTGAISTMPRVPSV</sequence>
<keyword evidence="6" id="KW-1185">Reference proteome</keyword>
<accession>A0A8C6NFP8</accession>
<keyword evidence="2" id="KW-0863">Zinc-finger</keyword>
<reference evidence="5" key="1">
    <citation type="submission" date="2020-03" db="EMBL/GenBank/DDBJ databases">
        <title>Melopsittacus undulatus (budgerigar) genome, bMelUnd1, maternal haplotype with Z.</title>
        <authorList>
            <person name="Gedman G."/>
            <person name="Mountcastle J."/>
            <person name="Haase B."/>
            <person name="Formenti G."/>
            <person name="Wright T."/>
            <person name="Apodaca J."/>
            <person name="Pelan S."/>
            <person name="Chow W."/>
            <person name="Rhie A."/>
            <person name="Howe K."/>
            <person name="Fedrigo O."/>
            <person name="Jarvis E.D."/>
        </authorList>
    </citation>
    <scope>NUCLEOTIDE SEQUENCE [LARGE SCALE GENOMIC DNA]</scope>
</reference>
<dbReference type="InterPro" id="IPR013083">
    <property type="entry name" value="Znf_RING/FYVE/PHD"/>
</dbReference>
<feature type="compositionally biased region" description="Low complexity" evidence="4">
    <location>
        <begin position="260"/>
        <end position="272"/>
    </location>
</feature>
<dbReference type="AlphaFoldDB" id="A0A8C6NFP8"/>
<dbReference type="InterPro" id="IPR051188">
    <property type="entry name" value="PHD-type_Zinc_Finger"/>
</dbReference>
<evidence type="ECO:0000256" key="1">
    <source>
        <dbReference type="ARBA" id="ARBA00022723"/>
    </source>
</evidence>
<keyword evidence="1" id="KW-0479">Metal-binding</keyword>
<accession>A0A8V5FNX9</accession>
<dbReference type="Proteomes" id="UP000694405">
    <property type="component" value="Chromosome 1"/>
</dbReference>
<evidence type="ECO:0000256" key="4">
    <source>
        <dbReference type="SAM" id="MobiDB-lite"/>
    </source>
</evidence>
<dbReference type="PANTHER" id="PTHR12420">
    <property type="entry name" value="PHD FINGER PROTEIN"/>
    <property type="match status" value="1"/>
</dbReference>
<keyword evidence="3" id="KW-0862">Zinc</keyword>
<dbReference type="Gene3D" id="3.30.40.10">
    <property type="entry name" value="Zinc/RING finger domain, C3HC4 (zinc finger)"/>
    <property type="match status" value="2"/>
</dbReference>
<feature type="region of interest" description="Disordered" evidence="4">
    <location>
        <begin position="254"/>
        <end position="293"/>
    </location>
</feature>
<evidence type="ECO:0000256" key="2">
    <source>
        <dbReference type="ARBA" id="ARBA00022771"/>
    </source>
</evidence>
<reference evidence="5" key="3">
    <citation type="submission" date="2025-09" db="UniProtKB">
        <authorList>
            <consortium name="Ensembl"/>
        </authorList>
    </citation>
    <scope>IDENTIFICATION</scope>
</reference>
<dbReference type="SUPFAM" id="SSF57903">
    <property type="entry name" value="FYVE/PHD zinc finger"/>
    <property type="match status" value="1"/>
</dbReference>
<reference evidence="5" key="2">
    <citation type="submission" date="2025-08" db="UniProtKB">
        <authorList>
            <consortium name="Ensembl"/>
        </authorList>
    </citation>
    <scope>IDENTIFICATION</scope>
</reference>
<dbReference type="GO" id="GO:0008270">
    <property type="term" value="F:zinc ion binding"/>
    <property type="evidence" value="ECO:0007669"/>
    <property type="project" value="UniProtKB-KW"/>
</dbReference>
<proteinExistence type="predicted"/>
<evidence type="ECO:0000313" key="5">
    <source>
        <dbReference type="Ensembl" id="ENSMUNP00000019871.2"/>
    </source>
</evidence>
<dbReference type="InterPro" id="IPR059102">
    <property type="entry name" value="PHD_PHF7/G2E3-like"/>
</dbReference>
<organism evidence="5 6">
    <name type="scientific">Melopsittacus undulatus</name>
    <name type="common">Budgerigar</name>
    <name type="synonym">Psittacus undulatus</name>
    <dbReference type="NCBI Taxonomy" id="13146"/>
    <lineage>
        <taxon>Eukaryota</taxon>
        <taxon>Metazoa</taxon>
        <taxon>Chordata</taxon>
        <taxon>Craniata</taxon>
        <taxon>Vertebrata</taxon>
        <taxon>Euteleostomi</taxon>
        <taxon>Archelosauria</taxon>
        <taxon>Archosauria</taxon>
        <taxon>Dinosauria</taxon>
        <taxon>Saurischia</taxon>
        <taxon>Theropoda</taxon>
        <taxon>Coelurosauria</taxon>
        <taxon>Aves</taxon>
        <taxon>Neognathae</taxon>
        <taxon>Neoaves</taxon>
        <taxon>Telluraves</taxon>
        <taxon>Australaves</taxon>
        <taxon>Psittaciformes</taxon>
        <taxon>Psittaculidae</taxon>
        <taxon>Melopsittacus</taxon>
    </lineage>
</organism>
<dbReference type="PROSITE" id="PS50089">
    <property type="entry name" value="ZF_RING_2"/>
    <property type="match status" value="1"/>
</dbReference>
<dbReference type="Ensembl" id="ENSMUNT00000022768.2">
    <property type="protein sequence ID" value="ENSMUNP00000019871.2"/>
    <property type="gene ID" value="ENSMUNG00000000317.2"/>
</dbReference>
<dbReference type="InterPro" id="IPR001841">
    <property type="entry name" value="Znf_RING"/>
</dbReference>
<protein>
    <submittedName>
        <fullName evidence="5">Uncharacterized protein</fullName>
    </submittedName>
</protein>
<dbReference type="InterPro" id="IPR011011">
    <property type="entry name" value="Znf_FYVE_PHD"/>
</dbReference>
<dbReference type="SUPFAM" id="SSF57850">
    <property type="entry name" value="RING/U-box"/>
    <property type="match status" value="1"/>
</dbReference>
<evidence type="ECO:0000313" key="6">
    <source>
        <dbReference type="Proteomes" id="UP000694405"/>
    </source>
</evidence>
<name>A0A8C6NFP8_MELUD</name>
<dbReference type="GO" id="GO:0005634">
    <property type="term" value="C:nucleus"/>
    <property type="evidence" value="ECO:0007669"/>
    <property type="project" value="TreeGrafter"/>
</dbReference>
<evidence type="ECO:0000256" key="3">
    <source>
        <dbReference type="ARBA" id="ARBA00022833"/>
    </source>
</evidence>
<dbReference type="PANTHER" id="PTHR12420:SF47">
    <property type="entry name" value="PHD FINGER PROTEIN 7"/>
    <property type="match status" value="1"/>
</dbReference>
<feature type="compositionally biased region" description="Polar residues" evidence="4">
    <location>
        <begin position="273"/>
        <end position="284"/>
    </location>
</feature>